<name>A0AAE1DPW1_9GAST</name>
<dbReference type="EMBL" id="JAWDGP010003058">
    <property type="protein sequence ID" value="KAK3777870.1"/>
    <property type="molecule type" value="Genomic_DNA"/>
</dbReference>
<dbReference type="Proteomes" id="UP001283361">
    <property type="component" value="Unassembled WGS sequence"/>
</dbReference>
<accession>A0AAE1DPW1</accession>
<dbReference type="PANTHER" id="PTHR31601">
    <property type="entry name" value="28S RIBOSOMAL PROTEIN S36, MITOCHONDRIAL"/>
    <property type="match status" value="1"/>
</dbReference>
<comment type="similarity">
    <text evidence="3">Belongs to the alpha-ketoglutarate dehydrogenase component 4 family.</text>
</comment>
<dbReference type="GO" id="GO:0006103">
    <property type="term" value="P:2-oxoglutarate metabolic process"/>
    <property type="evidence" value="ECO:0007669"/>
    <property type="project" value="InterPro"/>
</dbReference>
<sequence length="98" mass="10584">MWDRIASALGLNLAVKSNAIRPHVPLIKFPPRNAVPANLNSPKGTTSHPAPNTTHQAPVSSKPVSKGNAIESSSLPLKYHRKPITQEEMEYIEKGGPV</sequence>
<comment type="subcellular location">
    <subcellularLocation>
        <location evidence="1">Mitochondrion</location>
    </subcellularLocation>
</comment>
<proteinExistence type="inferred from homology"/>
<evidence type="ECO:0000313" key="5">
    <source>
        <dbReference type="EMBL" id="KAK3777870.1"/>
    </source>
</evidence>
<reference evidence="5" key="1">
    <citation type="journal article" date="2023" name="G3 (Bethesda)">
        <title>A reference genome for the long-term kleptoplast-retaining sea slug Elysia crispata morphotype clarki.</title>
        <authorList>
            <person name="Eastman K.E."/>
            <person name="Pendleton A.L."/>
            <person name="Shaikh M.A."/>
            <person name="Suttiyut T."/>
            <person name="Ogas R."/>
            <person name="Tomko P."/>
            <person name="Gavelis G."/>
            <person name="Widhalm J.R."/>
            <person name="Wisecaver J.H."/>
        </authorList>
    </citation>
    <scope>NUCLEOTIDE SEQUENCE</scope>
    <source>
        <strain evidence="5">ECLA1</strain>
    </source>
</reference>
<dbReference type="GO" id="GO:0005739">
    <property type="term" value="C:mitochondrion"/>
    <property type="evidence" value="ECO:0007669"/>
    <property type="project" value="UniProtKB-SubCell"/>
</dbReference>
<dbReference type="InterPro" id="IPR020373">
    <property type="entry name" value="Kgd4/YMR-31"/>
</dbReference>
<dbReference type="AlphaFoldDB" id="A0AAE1DPW1"/>
<protein>
    <recommendedName>
        <fullName evidence="7">28S ribosomal protein S36, mitochondrial</fullName>
    </recommendedName>
</protein>
<evidence type="ECO:0000256" key="4">
    <source>
        <dbReference type="SAM" id="MobiDB-lite"/>
    </source>
</evidence>
<keyword evidence="6" id="KW-1185">Reference proteome</keyword>
<evidence type="ECO:0008006" key="7">
    <source>
        <dbReference type="Google" id="ProtNLM"/>
    </source>
</evidence>
<gene>
    <name evidence="5" type="ORF">RRG08_038116</name>
</gene>
<comment type="caution">
    <text evidence="5">The sequence shown here is derived from an EMBL/GenBank/DDBJ whole genome shotgun (WGS) entry which is preliminary data.</text>
</comment>
<organism evidence="5 6">
    <name type="scientific">Elysia crispata</name>
    <name type="common">lettuce slug</name>
    <dbReference type="NCBI Taxonomy" id="231223"/>
    <lineage>
        <taxon>Eukaryota</taxon>
        <taxon>Metazoa</taxon>
        <taxon>Spiralia</taxon>
        <taxon>Lophotrochozoa</taxon>
        <taxon>Mollusca</taxon>
        <taxon>Gastropoda</taxon>
        <taxon>Heterobranchia</taxon>
        <taxon>Euthyneura</taxon>
        <taxon>Panpulmonata</taxon>
        <taxon>Sacoglossa</taxon>
        <taxon>Placobranchoidea</taxon>
        <taxon>Plakobranchidae</taxon>
        <taxon>Elysia</taxon>
    </lineage>
</organism>
<dbReference type="Pfam" id="PF10937">
    <property type="entry name" value="Kgd4-YMR31"/>
    <property type="match status" value="1"/>
</dbReference>
<keyword evidence="2" id="KW-0496">Mitochondrion</keyword>
<dbReference type="PANTHER" id="PTHR31601:SF2">
    <property type="entry name" value="ALPHA-KETOGLUTARATE DEHYDROGENASE COMPONENT 4"/>
    <property type="match status" value="1"/>
</dbReference>
<evidence type="ECO:0000256" key="3">
    <source>
        <dbReference type="ARBA" id="ARBA00043970"/>
    </source>
</evidence>
<evidence type="ECO:0000256" key="2">
    <source>
        <dbReference type="ARBA" id="ARBA00023128"/>
    </source>
</evidence>
<evidence type="ECO:0000256" key="1">
    <source>
        <dbReference type="ARBA" id="ARBA00004173"/>
    </source>
</evidence>
<feature type="compositionally biased region" description="Polar residues" evidence="4">
    <location>
        <begin position="38"/>
        <end position="63"/>
    </location>
</feature>
<evidence type="ECO:0000313" key="6">
    <source>
        <dbReference type="Proteomes" id="UP001283361"/>
    </source>
</evidence>
<feature type="region of interest" description="Disordered" evidence="4">
    <location>
        <begin position="30"/>
        <end position="76"/>
    </location>
</feature>
<dbReference type="GO" id="GO:0004591">
    <property type="term" value="F:oxoglutarate dehydrogenase (succinyl-transferring) activity"/>
    <property type="evidence" value="ECO:0007669"/>
    <property type="project" value="TreeGrafter"/>
</dbReference>